<keyword evidence="2" id="KW-1185">Reference proteome</keyword>
<name>A0ABQ1EIL7_9CLOT</name>
<evidence type="ECO:0000313" key="1">
    <source>
        <dbReference type="EMBL" id="GFZ34439.1"/>
    </source>
</evidence>
<comment type="caution">
    <text evidence="1">The sequence shown here is derived from an EMBL/GenBank/DDBJ whole genome shotgun (WGS) entry which is preliminary data.</text>
</comment>
<organism evidence="1 2">
    <name type="scientific">Clostridium zeae</name>
    <dbReference type="NCBI Taxonomy" id="2759022"/>
    <lineage>
        <taxon>Bacteria</taxon>
        <taxon>Bacillati</taxon>
        <taxon>Bacillota</taxon>
        <taxon>Clostridia</taxon>
        <taxon>Eubacteriales</taxon>
        <taxon>Clostridiaceae</taxon>
        <taxon>Clostridium</taxon>
    </lineage>
</organism>
<dbReference type="Proteomes" id="UP000663802">
    <property type="component" value="Unassembled WGS sequence"/>
</dbReference>
<dbReference type="EMBL" id="BMBA01000012">
    <property type="protein sequence ID" value="GFZ34439.1"/>
    <property type="molecule type" value="Genomic_DNA"/>
</dbReference>
<evidence type="ECO:0000313" key="2">
    <source>
        <dbReference type="Proteomes" id="UP000663802"/>
    </source>
</evidence>
<evidence type="ECO:0008006" key="3">
    <source>
        <dbReference type="Google" id="ProtNLM"/>
    </source>
</evidence>
<reference evidence="1 2" key="1">
    <citation type="journal article" date="2021" name="Int. J. Syst. Evol. Microbiol.">
        <title>Clostridium zeae sp. nov., isolated from corn silage.</title>
        <authorList>
            <person name="Kobayashi H."/>
            <person name="Tanizawa Y."/>
            <person name="Yagura M."/>
            <person name="Sakamoto M."/>
            <person name="Ohkuma M."/>
            <person name="Tohno M."/>
        </authorList>
    </citation>
    <scope>NUCLEOTIDE SEQUENCE [LARGE SCALE GENOMIC DNA]</scope>
    <source>
        <strain evidence="1 2">CSC2</strain>
    </source>
</reference>
<sequence>MCGDYKLKKINVKIICGIILLIMCFGLVSCGTKEKEYDFYKVKNLTEDKIDRVEVSYTDISARVLSKDEVQTLIGLLNTSGDNVQQYNGPDPKGVTNSLDIYLKSKSCFSMYPYRNGYLLFCGEKSYMISQPQYNDFIKDIFNNRGKI</sequence>
<proteinExistence type="predicted"/>
<accession>A0ABQ1EIL7</accession>
<gene>
    <name evidence="1" type="ORF">CSC2_49650</name>
</gene>
<dbReference type="PROSITE" id="PS51257">
    <property type="entry name" value="PROKAR_LIPOPROTEIN"/>
    <property type="match status" value="1"/>
</dbReference>
<protein>
    <recommendedName>
        <fullName evidence="3">Lipoprotein</fullName>
    </recommendedName>
</protein>